<reference evidence="1 2" key="1">
    <citation type="journal article" date="2009" name="PLoS Genet.">
        <title>Genomic analysis of the basal lineage fungus Rhizopus oryzae reveals a whole-genome duplication.</title>
        <authorList>
            <person name="Ma L.-J."/>
            <person name="Ibrahim A.S."/>
            <person name="Skory C."/>
            <person name="Grabherr M.G."/>
            <person name="Burger G."/>
            <person name="Butler M."/>
            <person name="Elias M."/>
            <person name="Idnurm A."/>
            <person name="Lang B.F."/>
            <person name="Sone T."/>
            <person name="Abe A."/>
            <person name="Calvo S.E."/>
            <person name="Corrochano L.M."/>
            <person name="Engels R."/>
            <person name="Fu J."/>
            <person name="Hansberg W."/>
            <person name="Kim J.-M."/>
            <person name="Kodira C.D."/>
            <person name="Koehrsen M.J."/>
            <person name="Liu B."/>
            <person name="Miranda-Saavedra D."/>
            <person name="O'Leary S."/>
            <person name="Ortiz-Castellanos L."/>
            <person name="Poulter R."/>
            <person name="Rodriguez-Romero J."/>
            <person name="Ruiz-Herrera J."/>
            <person name="Shen Y.-Q."/>
            <person name="Zeng Q."/>
            <person name="Galagan J."/>
            <person name="Birren B.W."/>
            <person name="Cuomo C.A."/>
            <person name="Wickes B.L."/>
        </authorList>
    </citation>
    <scope>NUCLEOTIDE SEQUENCE [LARGE SCALE GENOMIC DNA]</scope>
    <source>
        <strain evidence="2">RA 99-880 / ATCC MYA-4621 / FGSC 9543 / NRRL 43880</strain>
    </source>
</reference>
<dbReference type="RefSeq" id="XP_067515499.1">
    <property type="nucleotide sequence ID" value="XM_067659398.1"/>
</dbReference>
<accession>I1BV73</accession>
<dbReference type="AlphaFoldDB" id="I1BV73"/>
<keyword evidence="2" id="KW-1185">Reference proteome</keyword>
<evidence type="ECO:0000313" key="1">
    <source>
        <dbReference type="EMBL" id="EIE80103.1"/>
    </source>
</evidence>
<dbReference type="EMBL" id="CH476734">
    <property type="protein sequence ID" value="EIE80103.1"/>
    <property type="molecule type" value="Genomic_DNA"/>
</dbReference>
<gene>
    <name evidence="1" type="ORF">RO3G_04808</name>
</gene>
<name>I1BV73_RHIO9</name>
<protein>
    <submittedName>
        <fullName evidence="1">Uncharacterized protein</fullName>
    </submittedName>
</protein>
<sequence length="70" mass="8409">MVEPLKKHLFSKLEVGEVDKEIIIELRRLLNKYKEIFDWDNDTIGHTKLLKHKIIIEDNAHPICFNRKIK</sequence>
<dbReference type="InParanoid" id="I1BV73"/>
<dbReference type="Proteomes" id="UP000009138">
    <property type="component" value="Unassembled WGS sequence"/>
</dbReference>
<organism evidence="1 2">
    <name type="scientific">Rhizopus delemar (strain RA 99-880 / ATCC MYA-4621 / FGSC 9543 / NRRL 43880)</name>
    <name type="common">Mucormycosis agent</name>
    <name type="synonym">Rhizopus arrhizus var. delemar</name>
    <dbReference type="NCBI Taxonomy" id="246409"/>
    <lineage>
        <taxon>Eukaryota</taxon>
        <taxon>Fungi</taxon>
        <taxon>Fungi incertae sedis</taxon>
        <taxon>Mucoromycota</taxon>
        <taxon>Mucoromycotina</taxon>
        <taxon>Mucoromycetes</taxon>
        <taxon>Mucorales</taxon>
        <taxon>Mucorineae</taxon>
        <taxon>Rhizopodaceae</taxon>
        <taxon>Rhizopus</taxon>
    </lineage>
</organism>
<evidence type="ECO:0000313" key="2">
    <source>
        <dbReference type="Proteomes" id="UP000009138"/>
    </source>
</evidence>
<dbReference type="VEuPathDB" id="FungiDB:RO3G_04808"/>
<dbReference type="GeneID" id="93611779"/>
<proteinExistence type="predicted"/>